<dbReference type="EMBL" id="JABZRA010000030">
    <property type="protein sequence ID" value="MBF1272427.1"/>
    <property type="molecule type" value="Genomic_DNA"/>
</dbReference>
<evidence type="ECO:0000256" key="1">
    <source>
        <dbReference type="ARBA" id="ARBA00009981"/>
    </source>
</evidence>
<dbReference type="AlphaFoldDB" id="A0A930DMM2"/>
<dbReference type="Proteomes" id="UP000775770">
    <property type="component" value="Unassembled WGS sequence"/>
</dbReference>
<sequence length="71" mass="8107">MSITATELKLNLSKYLLLAEKEDICITKNGRPIAKLVSPYQDKLKLVDELFSSVPSDLNLEEARKERMNQI</sequence>
<comment type="function">
    <text evidence="2">Antitoxin component of a type II toxin-antitoxin (TA) system.</text>
</comment>
<dbReference type="InterPro" id="IPR036165">
    <property type="entry name" value="YefM-like_sf"/>
</dbReference>
<evidence type="ECO:0000256" key="2">
    <source>
        <dbReference type="RuleBase" id="RU362080"/>
    </source>
</evidence>
<dbReference type="Gene3D" id="3.40.1620.10">
    <property type="entry name" value="YefM-like domain"/>
    <property type="match status" value="1"/>
</dbReference>
<dbReference type="RefSeq" id="WP_304070570.1">
    <property type="nucleotide sequence ID" value="NZ_CAUQIH010000018.1"/>
</dbReference>
<organism evidence="3 4">
    <name type="scientific">Oribacterium sinus</name>
    <dbReference type="NCBI Taxonomy" id="237576"/>
    <lineage>
        <taxon>Bacteria</taxon>
        <taxon>Bacillati</taxon>
        <taxon>Bacillota</taxon>
        <taxon>Clostridia</taxon>
        <taxon>Lachnospirales</taxon>
        <taxon>Lachnospiraceae</taxon>
        <taxon>Oribacterium</taxon>
    </lineage>
</organism>
<comment type="similarity">
    <text evidence="1 2">Belongs to the phD/YefM antitoxin family.</text>
</comment>
<accession>A0A930DMM2</accession>
<dbReference type="SUPFAM" id="SSF143120">
    <property type="entry name" value="YefM-like"/>
    <property type="match status" value="1"/>
</dbReference>
<gene>
    <name evidence="3" type="ORF">HXM90_03240</name>
</gene>
<dbReference type="NCBIfam" id="TIGR01552">
    <property type="entry name" value="phd_fam"/>
    <property type="match status" value="1"/>
</dbReference>
<evidence type="ECO:0000313" key="4">
    <source>
        <dbReference type="Proteomes" id="UP000775770"/>
    </source>
</evidence>
<dbReference type="Pfam" id="PF02604">
    <property type="entry name" value="PhdYeFM_antitox"/>
    <property type="match status" value="1"/>
</dbReference>
<protein>
    <recommendedName>
        <fullName evidence="2">Antitoxin</fullName>
    </recommendedName>
</protein>
<evidence type="ECO:0000313" key="3">
    <source>
        <dbReference type="EMBL" id="MBF1272427.1"/>
    </source>
</evidence>
<reference evidence="3" key="1">
    <citation type="submission" date="2020-04" db="EMBL/GenBank/DDBJ databases">
        <title>Deep metagenomics examines the oral microbiome during advanced dental caries in children, revealing novel taxa and co-occurrences with host molecules.</title>
        <authorList>
            <person name="Baker J.L."/>
            <person name="Morton J.T."/>
            <person name="Dinis M."/>
            <person name="Alvarez R."/>
            <person name="Tran N.C."/>
            <person name="Knight R."/>
            <person name="Edlund A."/>
        </authorList>
    </citation>
    <scope>NUCLEOTIDE SEQUENCE</scope>
    <source>
        <strain evidence="3">JCVI_38_bin.19</strain>
    </source>
</reference>
<comment type="caution">
    <text evidence="3">The sequence shown here is derived from an EMBL/GenBank/DDBJ whole genome shotgun (WGS) entry which is preliminary data.</text>
</comment>
<dbReference type="InterPro" id="IPR006442">
    <property type="entry name" value="Antitoxin_Phd/YefM"/>
</dbReference>
<name>A0A930DMM2_9FIRM</name>
<proteinExistence type="inferred from homology"/>